<evidence type="ECO:0000256" key="4">
    <source>
        <dbReference type="PROSITE-ProRule" id="PRU00175"/>
    </source>
</evidence>
<sequence>MSSPVSGRRRRRRQEEMDDAPPADSDSFVVIGGFPFRQVVNRHEVVVDGVTHVIATISYEESSAERMDRLSALIRAEYNRNLRRRERASKRARLAASGEAVRGLRPASAGDAGVPGDCAVCLQDFGAEDTLRAMPCSQSHAFHQDCILGWLRVNHVCPLCRHALPTQQQQEEEESQDYHEDGDDEDEDANEDSDSEEDDDYEQEDGYDGNYQQQERVLEPEEAAT</sequence>
<dbReference type="PANTHER" id="PTHR45931">
    <property type="entry name" value="SI:CH211-59O9.10"/>
    <property type="match status" value="1"/>
</dbReference>
<dbReference type="Pfam" id="PF13639">
    <property type="entry name" value="zf-RING_2"/>
    <property type="match status" value="1"/>
</dbReference>
<feature type="compositionally biased region" description="Acidic residues" evidence="5">
    <location>
        <begin position="170"/>
        <end position="207"/>
    </location>
</feature>
<dbReference type="GO" id="GO:0008270">
    <property type="term" value="F:zinc ion binding"/>
    <property type="evidence" value="ECO:0007669"/>
    <property type="project" value="UniProtKB-KW"/>
</dbReference>
<evidence type="ECO:0000313" key="8">
    <source>
        <dbReference type="Proteomes" id="UP001341281"/>
    </source>
</evidence>
<keyword evidence="3" id="KW-0862">Zinc</keyword>
<dbReference type="PROSITE" id="PS50089">
    <property type="entry name" value="ZF_RING_2"/>
    <property type="match status" value="1"/>
</dbReference>
<evidence type="ECO:0000256" key="3">
    <source>
        <dbReference type="ARBA" id="ARBA00022833"/>
    </source>
</evidence>
<dbReference type="PANTHER" id="PTHR45931:SF23">
    <property type="entry name" value="OS12G0134500 PROTEIN"/>
    <property type="match status" value="1"/>
</dbReference>
<keyword evidence="8" id="KW-1185">Reference proteome</keyword>
<accession>A0AAQ3PPU6</accession>
<evidence type="ECO:0000256" key="2">
    <source>
        <dbReference type="ARBA" id="ARBA00022771"/>
    </source>
</evidence>
<evidence type="ECO:0000259" key="6">
    <source>
        <dbReference type="PROSITE" id="PS50089"/>
    </source>
</evidence>
<dbReference type="AlphaFoldDB" id="A0AAQ3PPU6"/>
<name>A0AAQ3PPU6_PASNO</name>
<dbReference type="GO" id="GO:0061630">
    <property type="term" value="F:ubiquitin protein ligase activity"/>
    <property type="evidence" value="ECO:0007669"/>
    <property type="project" value="TreeGrafter"/>
</dbReference>
<gene>
    <name evidence="7" type="ORF">U9M48_005286</name>
</gene>
<dbReference type="SUPFAM" id="SSF57850">
    <property type="entry name" value="RING/U-box"/>
    <property type="match status" value="1"/>
</dbReference>
<evidence type="ECO:0000256" key="1">
    <source>
        <dbReference type="ARBA" id="ARBA00022723"/>
    </source>
</evidence>
<dbReference type="EMBL" id="CP144745">
    <property type="protein sequence ID" value="WVZ54500.1"/>
    <property type="molecule type" value="Genomic_DNA"/>
</dbReference>
<reference evidence="7 8" key="1">
    <citation type="submission" date="2024-02" db="EMBL/GenBank/DDBJ databases">
        <title>High-quality chromosome-scale genome assembly of Pensacola bahiagrass (Paspalum notatum Flugge var. saurae).</title>
        <authorList>
            <person name="Vega J.M."/>
            <person name="Podio M."/>
            <person name="Orjuela J."/>
            <person name="Siena L.A."/>
            <person name="Pessino S.C."/>
            <person name="Combes M.C."/>
            <person name="Mariac C."/>
            <person name="Albertini E."/>
            <person name="Pupilli F."/>
            <person name="Ortiz J.P.A."/>
            <person name="Leblanc O."/>
        </authorList>
    </citation>
    <scope>NUCLEOTIDE SEQUENCE [LARGE SCALE GENOMIC DNA]</scope>
    <source>
        <strain evidence="7">R1</strain>
        <tissue evidence="7">Leaf</tissue>
    </source>
</reference>
<evidence type="ECO:0000256" key="5">
    <source>
        <dbReference type="SAM" id="MobiDB-lite"/>
    </source>
</evidence>
<proteinExistence type="predicted"/>
<dbReference type="Gene3D" id="3.30.40.10">
    <property type="entry name" value="Zinc/RING finger domain, C3HC4 (zinc finger)"/>
    <property type="match status" value="1"/>
</dbReference>
<dbReference type="InterPro" id="IPR001841">
    <property type="entry name" value="Znf_RING"/>
</dbReference>
<dbReference type="CDD" id="cd16454">
    <property type="entry name" value="RING-H2_PA-TM-RING"/>
    <property type="match status" value="1"/>
</dbReference>
<evidence type="ECO:0000313" key="7">
    <source>
        <dbReference type="EMBL" id="WVZ54500.1"/>
    </source>
</evidence>
<protein>
    <recommendedName>
        <fullName evidence="6">RING-type domain-containing protein</fullName>
    </recommendedName>
</protein>
<dbReference type="SMART" id="SM00184">
    <property type="entry name" value="RING"/>
    <property type="match status" value="1"/>
</dbReference>
<dbReference type="InterPro" id="IPR013083">
    <property type="entry name" value="Znf_RING/FYVE/PHD"/>
</dbReference>
<dbReference type="InterPro" id="IPR051834">
    <property type="entry name" value="RING_finger_E3_ligase"/>
</dbReference>
<dbReference type="Proteomes" id="UP001341281">
    <property type="component" value="Chromosome 01"/>
</dbReference>
<dbReference type="GO" id="GO:0006511">
    <property type="term" value="P:ubiquitin-dependent protein catabolic process"/>
    <property type="evidence" value="ECO:0007669"/>
    <property type="project" value="TreeGrafter"/>
</dbReference>
<feature type="region of interest" description="Disordered" evidence="5">
    <location>
        <begin position="1"/>
        <end position="24"/>
    </location>
</feature>
<organism evidence="7 8">
    <name type="scientific">Paspalum notatum var. saurae</name>
    <dbReference type="NCBI Taxonomy" id="547442"/>
    <lineage>
        <taxon>Eukaryota</taxon>
        <taxon>Viridiplantae</taxon>
        <taxon>Streptophyta</taxon>
        <taxon>Embryophyta</taxon>
        <taxon>Tracheophyta</taxon>
        <taxon>Spermatophyta</taxon>
        <taxon>Magnoliopsida</taxon>
        <taxon>Liliopsida</taxon>
        <taxon>Poales</taxon>
        <taxon>Poaceae</taxon>
        <taxon>PACMAD clade</taxon>
        <taxon>Panicoideae</taxon>
        <taxon>Andropogonodae</taxon>
        <taxon>Paspaleae</taxon>
        <taxon>Paspalinae</taxon>
        <taxon>Paspalum</taxon>
    </lineage>
</organism>
<feature type="region of interest" description="Disordered" evidence="5">
    <location>
        <begin position="166"/>
        <end position="225"/>
    </location>
</feature>
<keyword evidence="1" id="KW-0479">Metal-binding</keyword>
<dbReference type="GO" id="GO:0005634">
    <property type="term" value="C:nucleus"/>
    <property type="evidence" value="ECO:0007669"/>
    <property type="project" value="TreeGrafter"/>
</dbReference>
<feature type="domain" description="RING-type" evidence="6">
    <location>
        <begin position="118"/>
        <end position="161"/>
    </location>
</feature>
<keyword evidence="2 4" id="KW-0863">Zinc-finger</keyword>